<evidence type="ECO:0000313" key="1">
    <source>
        <dbReference type="EMBL" id="EXI65628.1"/>
    </source>
</evidence>
<protein>
    <submittedName>
        <fullName evidence="1">Uncharacterized protein</fullName>
    </submittedName>
</protein>
<keyword evidence="2" id="KW-1185">Reference proteome</keyword>
<proteinExistence type="predicted"/>
<reference evidence="1" key="1">
    <citation type="submission" date="2014-02" db="EMBL/GenBank/DDBJ databases">
        <title>Expanding our view of genomic diversity in Candidatus Accumulibacter clades.</title>
        <authorList>
            <person name="Skennerton C.T."/>
            <person name="Barr J.J."/>
            <person name="Slater F.R."/>
            <person name="Bond P.L."/>
            <person name="Tyson G.W."/>
        </authorList>
    </citation>
    <scope>NUCLEOTIDE SEQUENCE [LARGE SCALE GENOMIC DNA]</scope>
</reference>
<dbReference type="Proteomes" id="UP000020218">
    <property type="component" value="Unassembled WGS sequence"/>
</dbReference>
<organism evidence="1 2">
    <name type="scientific">Candidatus Accumulibacter adjunctus</name>
    <dbReference type="NCBI Taxonomy" id="1454001"/>
    <lineage>
        <taxon>Bacteria</taxon>
        <taxon>Pseudomonadati</taxon>
        <taxon>Pseudomonadota</taxon>
        <taxon>Betaproteobacteria</taxon>
        <taxon>Candidatus Accumulibacter</taxon>
    </lineage>
</organism>
<evidence type="ECO:0000313" key="2">
    <source>
        <dbReference type="Proteomes" id="UP000020218"/>
    </source>
</evidence>
<dbReference type="AlphaFoldDB" id="A0A011M7I5"/>
<dbReference type="STRING" id="1454001.AW08_02997"/>
<dbReference type="PATRIC" id="fig|1454001.3.peg.3045"/>
<gene>
    <name evidence="1" type="ORF">AW08_02997</name>
</gene>
<sequence length="254" mass="25727">MRIVSPGSAPGGLAAIGVLPRNAGSQAGRAARGTWKQAGCVPRQSILGAASGAGPSAACDASRPGCRQGRSSRAVKLRAASAVPSLLHPCIQRRFAGAMGRSAVGLGNVLPADGAGRRREGRCGMRLGGRRLRPGGGHADSGERCELREAVARVPIVGGAGHGRDLRAGGWRGGEQWLLARRIDRRRLARRVVAATGSAVFAVVSSGCVARWPGFAGCRPLLPTASAGGRGASASGSGVRWIVADAAARPADTV</sequence>
<comment type="caution">
    <text evidence="1">The sequence shown here is derived from an EMBL/GenBank/DDBJ whole genome shotgun (WGS) entry which is preliminary data.</text>
</comment>
<accession>A0A011M7I5</accession>
<dbReference type="EMBL" id="JFAX01000020">
    <property type="protein sequence ID" value="EXI65628.1"/>
    <property type="molecule type" value="Genomic_DNA"/>
</dbReference>
<name>A0A011M7I5_9PROT</name>